<reference evidence="1 2" key="1">
    <citation type="submission" date="2016-10" db="EMBL/GenBank/DDBJ databases">
        <authorList>
            <person name="Varghese N."/>
            <person name="Submissions S."/>
        </authorList>
    </citation>
    <scope>NUCLEOTIDE SEQUENCE [LARGE SCALE GENOMIC DNA]</scope>
    <source>
        <strain evidence="1 2">ATCC 49954</strain>
    </source>
</reference>
<dbReference type="RefSeq" id="WP_038409001.1">
    <property type="nucleotide sequence ID" value="NZ_FNMX01000005.1"/>
</dbReference>
<accession>A0AAX2DP72</accession>
<comment type="caution">
    <text evidence="1">The sequence shown here is derived from an EMBL/GenBank/DDBJ whole genome shotgun (WGS) entry which is preliminary data.</text>
</comment>
<sequence length="94" mass="10478">MTTVKIKEQTLDKHAGKIESSMESMEYLPMKDGNMSYTQSNSVDNYRHALLDFLESVEAFQGIVQTDAKRISKIGKSMAATDKKAAQEISKGMN</sequence>
<dbReference type="InterPro" id="IPR021477">
    <property type="entry name" value="TVIIS_effector_SACOL2603_fam"/>
</dbReference>
<gene>
    <name evidence="1" type="ORF">SAMN05421782_105172</name>
</gene>
<name>A0AAX2DP72_LISIV</name>
<evidence type="ECO:0000313" key="2">
    <source>
        <dbReference type="Proteomes" id="UP000183610"/>
    </source>
</evidence>
<protein>
    <submittedName>
        <fullName evidence="1">Type VII secretion effector, SACOL2603 family</fullName>
    </submittedName>
</protein>
<dbReference type="Proteomes" id="UP000183610">
    <property type="component" value="Unassembled WGS sequence"/>
</dbReference>
<evidence type="ECO:0000313" key="1">
    <source>
        <dbReference type="EMBL" id="SDW65942.1"/>
    </source>
</evidence>
<organism evidence="1 2">
    <name type="scientific">Listeria ivanovii</name>
    <dbReference type="NCBI Taxonomy" id="1638"/>
    <lineage>
        <taxon>Bacteria</taxon>
        <taxon>Bacillati</taxon>
        <taxon>Bacillota</taxon>
        <taxon>Bacilli</taxon>
        <taxon>Bacillales</taxon>
        <taxon>Listeriaceae</taxon>
        <taxon>Listeria</taxon>
    </lineage>
</organism>
<dbReference type="AlphaFoldDB" id="A0AAX2DP72"/>
<dbReference type="Pfam" id="PF11328">
    <property type="entry name" value="DUF3130"/>
    <property type="match status" value="1"/>
</dbReference>
<dbReference type="EMBL" id="FNMX01000005">
    <property type="protein sequence ID" value="SDW65942.1"/>
    <property type="molecule type" value="Genomic_DNA"/>
</dbReference>
<dbReference type="NCBIfam" id="TIGR04197">
    <property type="entry name" value="T7SS_SACOL2603"/>
    <property type="match status" value="1"/>
</dbReference>
<proteinExistence type="predicted"/>